<organism evidence="2">
    <name type="scientific">Guillardia theta (strain CCMP2712)</name>
    <name type="common">Cryptophyte</name>
    <dbReference type="NCBI Taxonomy" id="905079"/>
    <lineage>
        <taxon>Eukaryota</taxon>
        <taxon>Cryptophyceae</taxon>
        <taxon>Pyrenomonadales</taxon>
        <taxon>Geminigeraceae</taxon>
        <taxon>Guillardia</taxon>
    </lineage>
</organism>
<reference evidence="4" key="2">
    <citation type="submission" date="2012-11" db="EMBL/GenBank/DDBJ databases">
        <authorList>
            <person name="Kuo A."/>
            <person name="Curtis B.A."/>
            <person name="Tanifuji G."/>
            <person name="Burki F."/>
            <person name="Gruber A."/>
            <person name="Irimia M."/>
            <person name="Maruyama S."/>
            <person name="Arias M.C."/>
            <person name="Ball S.G."/>
            <person name="Gile G.H."/>
            <person name="Hirakawa Y."/>
            <person name="Hopkins J.F."/>
            <person name="Rensing S.A."/>
            <person name="Schmutz J."/>
            <person name="Symeonidi A."/>
            <person name="Elias M."/>
            <person name="Eveleigh R.J."/>
            <person name="Herman E.K."/>
            <person name="Klute M.J."/>
            <person name="Nakayama T."/>
            <person name="Obornik M."/>
            <person name="Reyes-Prieto A."/>
            <person name="Armbrust E.V."/>
            <person name="Aves S.J."/>
            <person name="Beiko R.G."/>
            <person name="Coutinho P."/>
            <person name="Dacks J.B."/>
            <person name="Durnford D.G."/>
            <person name="Fast N.M."/>
            <person name="Green B.R."/>
            <person name="Grisdale C."/>
            <person name="Hempe F."/>
            <person name="Henrissat B."/>
            <person name="Hoppner M.P."/>
            <person name="Ishida K.-I."/>
            <person name="Kim E."/>
            <person name="Koreny L."/>
            <person name="Kroth P.G."/>
            <person name="Liu Y."/>
            <person name="Malik S.-B."/>
            <person name="Maier U.G."/>
            <person name="McRose D."/>
            <person name="Mock T."/>
            <person name="Neilson J.A."/>
            <person name="Onodera N.T."/>
            <person name="Poole A.M."/>
            <person name="Pritham E.J."/>
            <person name="Richards T.A."/>
            <person name="Rocap G."/>
            <person name="Roy S.W."/>
            <person name="Sarai C."/>
            <person name="Schaack S."/>
            <person name="Shirato S."/>
            <person name="Slamovits C.H."/>
            <person name="Spencer D.F."/>
            <person name="Suzuki S."/>
            <person name="Worden A.Z."/>
            <person name="Zauner S."/>
            <person name="Barry K."/>
            <person name="Bell C."/>
            <person name="Bharti A.K."/>
            <person name="Crow J.A."/>
            <person name="Grimwood J."/>
            <person name="Kramer R."/>
            <person name="Lindquist E."/>
            <person name="Lucas S."/>
            <person name="Salamov A."/>
            <person name="McFadden G.I."/>
            <person name="Lane C.E."/>
            <person name="Keeling P.J."/>
            <person name="Gray M.W."/>
            <person name="Grigoriev I.V."/>
            <person name="Archibald J.M."/>
        </authorList>
    </citation>
    <scope>NUCLEOTIDE SEQUENCE</scope>
    <source>
        <strain evidence="4">CCMP2712</strain>
    </source>
</reference>
<name>L1K0R5_GUITC</name>
<proteinExistence type="predicted"/>
<dbReference type="EnsemblProtists" id="EKX53958">
    <property type="protein sequence ID" value="EKX53958"/>
    <property type="gene ID" value="GUITHDRAFT_100208"/>
</dbReference>
<dbReference type="RefSeq" id="XP_005840938.1">
    <property type="nucleotide sequence ID" value="XM_005840881.1"/>
</dbReference>
<dbReference type="AlphaFoldDB" id="L1K0R5"/>
<evidence type="ECO:0000313" key="4">
    <source>
        <dbReference type="Proteomes" id="UP000011087"/>
    </source>
</evidence>
<evidence type="ECO:0000256" key="1">
    <source>
        <dbReference type="SAM" id="MobiDB-lite"/>
    </source>
</evidence>
<protein>
    <submittedName>
        <fullName evidence="2 3">Uncharacterized protein</fullName>
    </submittedName>
</protein>
<reference evidence="3" key="3">
    <citation type="submission" date="2015-06" db="UniProtKB">
        <authorList>
            <consortium name="EnsemblProtists"/>
        </authorList>
    </citation>
    <scope>IDENTIFICATION</scope>
</reference>
<dbReference type="HOGENOM" id="CLU_2763238_0_0_1"/>
<reference evidence="2 4" key="1">
    <citation type="journal article" date="2012" name="Nature">
        <title>Algal genomes reveal evolutionary mosaicism and the fate of nucleomorphs.</title>
        <authorList>
            <consortium name="DOE Joint Genome Institute"/>
            <person name="Curtis B.A."/>
            <person name="Tanifuji G."/>
            <person name="Burki F."/>
            <person name="Gruber A."/>
            <person name="Irimia M."/>
            <person name="Maruyama S."/>
            <person name="Arias M.C."/>
            <person name="Ball S.G."/>
            <person name="Gile G.H."/>
            <person name="Hirakawa Y."/>
            <person name="Hopkins J.F."/>
            <person name="Kuo A."/>
            <person name="Rensing S.A."/>
            <person name="Schmutz J."/>
            <person name="Symeonidi A."/>
            <person name="Elias M."/>
            <person name="Eveleigh R.J."/>
            <person name="Herman E.K."/>
            <person name="Klute M.J."/>
            <person name="Nakayama T."/>
            <person name="Obornik M."/>
            <person name="Reyes-Prieto A."/>
            <person name="Armbrust E.V."/>
            <person name="Aves S.J."/>
            <person name="Beiko R.G."/>
            <person name="Coutinho P."/>
            <person name="Dacks J.B."/>
            <person name="Durnford D.G."/>
            <person name="Fast N.M."/>
            <person name="Green B.R."/>
            <person name="Grisdale C.J."/>
            <person name="Hempel F."/>
            <person name="Henrissat B."/>
            <person name="Hoppner M.P."/>
            <person name="Ishida K."/>
            <person name="Kim E."/>
            <person name="Koreny L."/>
            <person name="Kroth P.G."/>
            <person name="Liu Y."/>
            <person name="Malik S.B."/>
            <person name="Maier U.G."/>
            <person name="McRose D."/>
            <person name="Mock T."/>
            <person name="Neilson J.A."/>
            <person name="Onodera N.T."/>
            <person name="Poole A.M."/>
            <person name="Pritham E.J."/>
            <person name="Richards T.A."/>
            <person name="Rocap G."/>
            <person name="Roy S.W."/>
            <person name="Sarai C."/>
            <person name="Schaack S."/>
            <person name="Shirato S."/>
            <person name="Slamovits C.H."/>
            <person name="Spencer D.F."/>
            <person name="Suzuki S."/>
            <person name="Worden A.Z."/>
            <person name="Zauner S."/>
            <person name="Barry K."/>
            <person name="Bell C."/>
            <person name="Bharti A.K."/>
            <person name="Crow J.A."/>
            <person name="Grimwood J."/>
            <person name="Kramer R."/>
            <person name="Lindquist E."/>
            <person name="Lucas S."/>
            <person name="Salamov A."/>
            <person name="McFadden G.I."/>
            <person name="Lane C.E."/>
            <person name="Keeling P.J."/>
            <person name="Gray M.W."/>
            <person name="Grigoriev I.V."/>
            <person name="Archibald J.M."/>
        </authorList>
    </citation>
    <scope>NUCLEOTIDE SEQUENCE</scope>
    <source>
        <strain evidence="2 4">CCMP2712</strain>
    </source>
</reference>
<dbReference type="GeneID" id="17310927"/>
<feature type="compositionally biased region" description="Basic and acidic residues" evidence="1">
    <location>
        <begin position="8"/>
        <end position="20"/>
    </location>
</feature>
<dbReference type="PaxDb" id="55529-EKX53958"/>
<accession>L1K0R5</accession>
<evidence type="ECO:0000313" key="3">
    <source>
        <dbReference type="EnsemblProtists" id="EKX53958"/>
    </source>
</evidence>
<evidence type="ECO:0000313" key="2">
    <source>
        <dbReference type="EMBL" id="EKX53958.1"/>
    </source>
</evidence>
<dbReference type="Proteomes" id="UP000011087">
    <property type="component" value="Unassembled WGS sequence"/>
</dbReference>
<dbReference type="EMBL" id="JH992968">
    <property type="protein sequence ID" value="EKX53958.1"/>
    <property type="molecule type" value="Genomic_DNA"/>
</dbReference>
<dbReference type="KEGG" id="gtt:GUITHDRAFT_100208"/>
<sequence>MVSLTAISRHEDSDSERRSDAPFVVPDTVSKCLYSGMGITGNSDLGIYSKLGWAAMAGYTCWWDTRHVGR</sequence>
<feature type="region of interest" description="Disordered" evidence="1">
    <location>
        <begin position="1"/>
        <end position="22"/>
    </location>
</feature>
<gene>
    <name evidence="2" type="ORF">GUITHDRAFT_100208</name>
</gene>
<keyword evidence="4" id="KW-1185">Reference proteome</keyword>